<dbReference type="Pfam" id="PF08212">
    <property type="entry name" value="Lipocalin_2"/>
    <property type="match status" value="1"/>
</dbReference>
<dbReference type="PANTHER" id="PTHR10612">
    <property type="entry name" value="APOLIPOPROTEIN D"/>
    <property type="match status" value="1"/>
</dbReference>
<dbReference type="InterPro" id="IPR012674">
    <property type="entry name" value="Calycin"/>
</dbReference>
<accession>A0ABW3F4Q6</accession>
<evidence type="ECO:0000313" key="5">
    <source>
        <dbReference type="Proteomes" id="UP001597128"/>
    </source>
</evidence>
<keyword evidence="2" id="KW-0998">Cell outer membrane</keyword>
<evidence type="ECO:0000259" key="3">
    <source>
        <dbReference type="Pfam" id="PF08212"/>
    </source>
</evidence>
<organism evidence="4 5">
    <name type="scientific">Methylophilus luteus</name>
    <dbReference type="NCBI Taxonomy" id="640108"/>
    <lineage>
        <taxon>Bacteria</taxon>
        <taxon>Pseudomonadati</taxon>
        <taxon>Pseudomonadota</taxon>
        <taxon>Betaproteobacteria</taxon>
        <taxon>Nitrosomonadales</taxon>
        <taxon>Methylophilaceae</taxon>
        <taxon>Methylophilus</taxon>
    </lineage>
</organism>
<feature type="domain" description="Lipocalin/cytosolic fatty-acid binding" evidence="3">
    <location>
        <begin position="22"/>
        <end position="162"/>
    </location>
</feature>
<dbReference type="InterPro" id="IPR000566">
    <property type="entry name" value="Lipocln_cytosolic_FA-bd_dom"/>
</dbReference>
<dbReference type="SUPFAM" id="SSF50814">
    <property type="entry name" value="Lipocalins"/>
    <property type="match status" value="1"/>
</dbReference>
<gene>
    <name evidence="4" type="ORF">ACFQ1Z_03460</name>
</gene>
<keyword evidence="2" id="KW-0446">Lipid-binding</keyword>
<proteinExistence type="inferred from homology"/>
<evidence type="ECO:0000256" key="1">
    <source>
        <dbReference type="ARBA" id="ARBA00006889"/>
    </source>
</evidence>
<keyword evidence="5" id="KW-1185">Reference proteome</keyword>
<sequence length="174" mass="19777">MITILGLTGCKNLPPIQTVAHVDVDRFMGDWYVIAAIPTFMERDPYNPVEHYDRNADGSIATTFTFNQGAFDGKLKVYHPTGFVVADSGNAEWQMQFLWPFKSEYLIAYLSDDGQHTIIARNKRDYVWLMSRQPAMDQASFEQLVAKIKAMGYDISKLEIFPHLNVTPPVKPSL</sequence>
<protein>
    <recommendedName>
        <fullName evidence="2">Outer membrane lipoprotein Blc</fullName>
    </recommendedName>
</protein>
<dbReference type="Gene3D" id="2.40.128.20">
    <property type="match status" value="1"/>
</dbReference>
<comment type="caution">
    <text evidence="4">The sequence shown here is derived from an EMBL/GenBank/DDBJ whole genome shotgun (WGS) entry which is preliminary data.</text>
</comment>
<dbReference type="CDD" id="cd19438">
    <property type="entry name" value="lipocalin_Blc-like"/>
    <property type="match status" value="1"/>
</dbReference>
<reference evidence="5" key="1">
    <citation type="journal article" date="2019" name="Int. J. Syst. Evol. Microbiol.">
        <title>The Global Catalogue of Microorganisms (GCM) 10K type strain sequencing project: providing services to taxonomists for standard genome sequencing and annotation.</title>
        <authorList>
            <consortium name="The Broad Institute Genomics Platform"/>
            <consortium name="The Broad Institute Genome Sequencing Center for Infectious Disease"/>
            <person name="Wu L."/>
            <person name="Ma J."/>
        </authorList>
    </citation>
    <scope>NUCLEOTIDE SEQUENCE [LARGE SCALE GENOMIC DNA]</scope>
    <source>
        <strain evidence="5">CCUG 58412</strain>
    </source>
</reference>
<keyword evidence="2" id="KW-0449">Lipoprotein</keyword>
<dbReference type="PANTHER" id="PTHR10612:SF34">
    <property type="entry name" value="APOLIPOPROTEIN D"/>
    <property type="match status" value="1"/>
</dbReference>
<dbReference type="InterPro" id="IPR047202">
    <property type="entry name" value="Lipocalin_Blc-like_dom"/>
</dbReference>
<dbReference type="InterPro" id="IPR022272">
    <property type="entry name" value="Lipocalin_CS"/>
</dbReference>
<dbReference type="InterPro" id="IPR002446">
    <property type="entry name" value="Lipocalin_bac"/>
</dbReference>
<comment type="subunit">
    <text evidence="2">Homodimer.</text>
</comment>
<dbReference type="PRINTS" id="PR01171">
    <property type="entry name" value="BCTLIPOCALIN"/>
</dbReference>
<comment type="similarity">
    <text evidence="1 2">Belongs to the calycin superfamily. Lipocalin family.</text>
</comment>
<dbReference type="PROSITE" id="PS00213">
    <property type="entry name" value="LIPOCALIN"/>
    <property type="match status" value="1"/>
</dbReference>
<dbReference type="RefSeq" id="WP_379055679.1">
    <property type="nucleotide sequence ID" value="NZ_JBHTKB010000001.1"/>
</dbReference>
<evidence type="ECO:0000313" key="4">
    <source>
        <dbReference type="EMBL" id="MFD0912598.1"/>
    </source>
</evidence>
<dbReference type="InterPro" id="IPR022271">
    <property type="entry name" value="Lipocalin_ApoD"/>
</dbReference>
<comment type="function">
    <text evidence="2">Involved in the storage or transport of lipids necessary for membrane maintenance under stressful conditions. Displays a binding preference for lysophospholipids.</text>
</comment>
<dbReference type="Proteomes" id="UP001597128">
    <property type="component" value="Unassembled WGS sequence"/>
</dbReference>
<keyword evidence="2" id="KW-0472">Membrane</keyword>
<dbReference type="PIRSF" id="PIRSF036893">
    <property type="entry name" value="Lipocalin_ApoD"/>
    <property type="match status" value="1"/>
</dbReference>
<dbReference type="EMBL" id="JBHTKB010000001">
    <property type="protein sequence ID" value="MFD0912598.1"/>
    <property type="molecule type" value="Genomic_DNA"/>
</dbReference>
<comment type="subcellular location">
    <subcellularLocation>
        <location evidence="2">Cell outer membrane</location>
    </subcellularLocation>
</comment>
<name>A0ABW3F4Q6_9PROT</name>
<evidence type="ECO:0000256" key="2">
    <source>
        <dbReference type="PIRNR" id="PIRNR036893"/>
    </source>
</evidence>